<organism evidence="1">
    <name type="scientific">marine sediment metagenome</name>
    <dbReference type="NCBI Taxonomy" id="412755"/>
    <lineage>
        <taxon>unclassified sequences</taxon>
        <taxon>metagenomes</taxon>
        <taxon>ecological metagenomes</taxon>
    </lineage>
</organism>
<feature type="non-terminal residue" evidence="1">
    <location>
        <position position="1"/>
    </location>
</feature>
<accession>X1A3G8</accession>
<gene>
    <name evidence="1" type="ORF">S01H4_33031</name>
</gene>
<proteinExistence type="predicted"/>
<comment type="caution">
    <text evidence="1">The sequence shown here is derived from an EMBL/GenBank/DDBJ whole genome shotgun (WGS) entry which is preliminary data.</text>
</comment>
<evidence type="ECO:0000313" key="1">
    <source>
        <dbReference type="EMBL" id="GAG76620.1"/>
    </source>
</evidence>
<protein>
    <submittedName>
        <fullName evidence="1">Uncharacterized protein</fullName>
    </submittedName>
</protein>
<reference evidence="1" key="1">
    <citation type="journal article" date="2014" name="Front. Microbiol.">
        <title>High frequency of phylogenetically diverse reductive dehalogenase-homologous genes in deep subseafloor sedimentary metagenomes.</title>
        <authorList>
            <person name="Kawai M."/>
            <person name="Futagami T."/>
            <person name="Toyoda A."/>
            <person name="Takaki Y."/>
            <person name="Nishi S."/>
            <person name="Hori S."/>
            <person name="Arai W."/>
            <person name="Tsubouchi T."/>
            <person name="Morono Y."/>
            <person name="Uchiyama I."/>
            <person name="Ito T."/>
            <person name="Fujiyama A."/>
            <person name="Inagaki F."/>
            <person name="Takami H."/>
        </authorList>
    </citation>
    <scope>NUCLEOTIDE SEQUENCE</scope>
    <source>
        <strain evidence="1">Expedition CK06-06</strain>
    </source>
</reference>
<dbReference type="EMBL" id="BART01017335">
    <property type="protein sequence ID" value="GAG76620.1"/>
    <property type="molecule type" value="Genomic_DNA"/>
</dbReference>
<sequence length="35" mass="4083">KIPNYWEQPELLTDFVKTVKMMNGGNENKSKKGEQ</sequence>
<dbReference type="AlphaFoldDB" id="X1A3G8"/>
<name>X1A3G8_9ZZZZ</name>